<dbReference type="EMBL" id="UARK01000011">
    <property type="protein sequence ID" value="SPW28482.1"/>
    <property type="molecule type" value="Genomic_DNA"/>
</dbReference>
<sequence length="141" mass="16633">MVRKRSQKYFASVFWQHNGVDHPTKVADTPHNGRHLTNFSGMIEYMQPVEFEQRKKEILRLLEEQERLFEAEKHRIETEFAEKTKKLEESHQQIEAIQQTITEAQERGESLDVVLAEKPEPMVVPEEFTELHEALTHKHAS</sequence>
<keyword evidence="1" id="KW-0175">Coiled coil</keyword>
<dbReference type="AlphaFoldDB" id="A0A6H9XK79"/>
<comment type="caution">
    <text evidence="2">The sequence shown here is derived from an EMBL/GenBank/DDBJ whole genome shotgun (WGS) entry which is preliminary data.</text>
</comment>
<reference evidence="2 3" key="1">
    <citation type="submission" date="2018-06" db="EMBL/GenBank/DDBJ databases">
        <authorList>
            <consortium name="Pathogen Informatics"/>
            <person name="Doyle S."/>
        </authorList>
    </citation>
    <scope>NUCLEOTIDE SEQUENCE [LARGE SCALE GENOMIC DNA]</scope>
    <source>
        <strain evidence="2 3">NCTC10254</strain>
    </source>
</reference>
<organism evidence="2 3">
    <name type="scientific">Corynebacterium matruchotii</name>
    <dbReference type="NCBI Taxonomy" id="43768"/>
    <lineage>
        <taxon>Bacteria</taxon>
        <taxon>Bacillati</taxon>
        <taxon>Actinomycetota</taxon>
        <taxon>Actinomycetes</taxon>
        <taxon>Mycobacteriales</taxon>
        <taxon>Corynebacteriaceae</taxon>
        <taxon>Corynebacterium</taxon>
    </lineage>
</organism>
<gene>
    <name evidence="2" type="ORF">NCTC10254_01427</name>
</gene>
<proteinExistence type="predicted"/>
<evidence type="ECO:0000313" key="3">
    <source>
        <dbReference type="Proteomes" id="UP000249886"/>
    </source>
</evidence>
<dbReference type="Proteomes" id="UP000249886">
    <property type="component" value="Unassembled WGS sequence"/>
</dbReference>
<accession>A0A6H9XK79</accession>
<dbReference type="GeneID" id="84573707"/>
<dbReference type="RefSeq" id="WP_040431729.1">
    <property type="nucleotide sequence ID" value="NZ_CP050134.2"/>
</dbReference>
<name>A0A6H9XK79_9CORY</name>
<evidence type="ECO:0000256" key="1">
    <source>
        <dbReference type="SAM" id="Coils"/>
    </source>
</evidence>
<protein>
    <submittedName>
        <fullName evidence="2">Uncharacterized protein</fullName>
    </submittedName>
</protein>
<feature type="coiled-coil region" evidence="1">
    <location>
        <begin position="59"/>
        <end position="107"/>
    </location>
</feature>
<evidence type="ECO:0000313" key="2">
    <source>
        <dbReference type="EMBL" id="SPW28482.1"/>
    </source>
</evidence>